<feature type="compositionally biased region" description="Low complexity" evidence="1">
    <location>
        <begin position="1"/>
        <end position="20"/>
    </location>
</feature>
<protein>
    <submittedName>
        <fullName evidence="2">Uncharacterized protein</fullName>
    </submittedName>
</protein>
<dbReference type="KEGG" id="afo:Afer_1650"/>
<name>C7M0Q8_ACIFD</name>
<dbReference type="STRING" id="525909.Afer_1650"/>
<dbReference type="AlphaFoldDB" id="C7M0Q8"/>
<feature type="region of interest" description="Disordered" evidence="1">
    <location>
        <begin position="1"/>
        <end position="37"/>
    </location>
</feature>
<reference evidence="2 3" key="1">
    <citation type="journal article" date="2009" name="Stand. Genomic Sci.">
        <title>Complete genome sequence of Acidimicrobium ferrooxidans type strain (ICP).</title>
        <authorList>
            <person name="Clum A."/>
            <person name="Nolan M."/>
            <person name="Lang E."/>
            <person name="Glavina Del Rio T."/>
            <person name="Tice H."/>
            <person name="Copeland A."/>
            <person name="Cheng J.F."/>
            <person name="Lucas S."/>
            <person name="Chen F."/>
            <person name="Bruce D."/>
            <person name="Goodwin L."/>
            <person name="Pitluck S."/>
            <person name="Ivanova N."/>
            <person name="Mavrommatis K."/>
            <person name="Mikhailova N."/>
            <person name="Pati A."/>
            <person name="Chen A."/>
            <person name="Palaniappan K."/>
            <person name="Goker M."/>
            <person name="Spring S."/>
            <person name="Land M."/>
            <person name="Hauser L."/>
            <person name="Chang Y.J."/>
            <person name="Jeffries C.C."/>
            <person name="Chain P."/>
            <person name="Bristow J."/>
            <person name="Eisen J.A."/>
            <person name="Markowitz V."/>
            <person name="Hugenholtz P."/>
            <person name="Kyrpides N.C."/>
            <person name="Klenk H.P."/>
            <person name="Lapidus A."/>
        </authorList>
    </citation>
    <scope>NUCLEOTIDE SEQUENCE [LARGE SCALE GENOMIC DNA]</scope>
    <source>
        <strain evidence="3">DSM 10331 / JCM 15462 / NBRC 103882 / ICP</strain>
    </source>
</reference>
<keyword evidence="3" id="KW-1185">Reference proteome</keyword>
<evidence type="ECO:0000256" key="1">
    <source>
        <dbReference type="SAM" id="MobiDB-lite"/>
    </source>
</evidence>
<dbReference type="EMBL" id="CP001631">
    <property type="protein sequence ID" value="ACU54566.1"/>
    <property type="molecule type" value="Genomic_DNA"/>
</dbReference>
<organism evidence="2 3">
    <name type="scientific">Acidimicrobium ferrooxidans (strain DSM 10331 / JCM 15462 / NBRC 103882 / ICP)</name>
    <dbReference type="NCBI Taxonomy" id="525909"/>
    <lineage>
        <taxon>Bacteria</taxon>
        <taxon>Bacillati</taxon>
        <taxon>Actinomycetota</taxon>
        <taxon>Acidimicrobiia</taxon>
        <taxon>Acidimicrobiales</taxon>
        <taxon>Acidimicrobiaceae</taxon>
        <taxon>Acidimicrobium</taxon>
    </lineage>
</organism>
<dbReference type="RefSeq" id="WP_015799045.1">
    <property type="nucleotide sequence ID" value="NC_013124.1"/>
</dbReference>
<dbReference type="HOGENOM" id="CLU_1607310_0_0_11"/>
<sequence length="165" mass="18127">MPQPPRTSTSSSTRARSARSTAERLLPHSSNSERKKATSFWPAPRYVEHIDLDGARTIEALCDEAGIACRVFGEWTQRLVTTRIAERPDDDAITVGVLDDNAAEIVVPPRSTRDACTIARYALCALAYALFDLVARESVRDEPWTQMEIPEDGRAASASVLPGEI</sequence>
<evidence type="ECO:0000313" key="2">
    <source>
        <dbReference type="EMBL" id="ACU54566.1"/>
    </source>
</evidence>
<accession>C7M0Q8</accession>
<evidence type="ECO:0000313" key="3">
    <source>
        <dbReference type="Proteomes" id="UP000000771"/>
    </source>
</evidence>
<dbReference type="Proteomes" id="UP000000771">
    <property type="component" value="Chromosome"/>
</dbReference>
<gene>
    <name evidence="2" type="ordered locus">Afer_1650</name>
</gene>
<feature type="compositionally biased region" description="Basic and acidic residues" evidence="1">
    <location>
        <begin position="21"/>
        <end position="36"/>
    </location>
</feature>
<proteinExistence type="predicted"/>